<evidence type="ECO:0000313" key="1">
    <source>
        <dbReference type="EMBL" id="GFC79195.1"/>
    </source>
</evidence>
<feature type="non-terminal residue" evidence="1">
    <location>
        <position position="101"/>
    </location>
</feature>
<protein>
    <recommendedName>
        <fullName evidence="2">DUF4283 domain-containing protein</fullName>
    </recommendedName>
</protein>
<organism evidence="1">
    <name type="scientific">Tanacetum cinerariifolium</name>
    <name type="common">Dalmatian daisy</name>
    <name type="synonym">Chrysanthemum cinerariifolium</name>
    <dbReference type="NCBI Taxonomy" id="118510"/>
    <lineage>
        <taxon>Eukaryota</taxon>
        <taxon>Viridiplantae</taxon>
        <taxon>Streptophyta</taxon>
        <taxon>Embryophyta</taxon>
        <taxon>Tracheophyta</taxon>
        <taxon>Spermatophyta</taxon>
        <taxon>Magnoliopsida</taxon>
        <taxon>eudicotyledons</taxon>
        <taxon>Gunneridae</taxon>
        <taxon>Pentapetalae</taxon>
        <taxon>asterids</taxon>
        <taxon>campanulids</taxon>
        <taxon>Asterales</taxon>
        <taxon>Asteraceae</taxon>
        <taxon>Asteroideae</taxon>
        <taxon>Anthemideae</taxon>
        <taxon>Anthemidinae</taxon>
        <taxon>Tanacetum</taxon>
    </lineage>
</organism>
<reference evidence="1" key="1">
    <citation type="journal article" date="2019" name="Sci. Rep.">
        <title>Draft genome of Tanacetum cinerariifolium, the natural source of mosquito coil.</title>
        <authorList>
            <person name="Yamashiro T."/>
            <person name="Shiraishi A."/>
            <person name="Satake H."/>
            <person name="Nakayama K."/>
        </authorList>
    </citation>
    <scope>NUCLEOTIDE SEQUENCE</scope>
</reference>
<dbReference type="EMBL" id="BKCJ011069310">
    <property type="protein sequence ID" value="GFC79195.1"/>
    <property type="molecule type" value="Genomic_DNA"/>
</dbReference>
<dbReference type="AlphaFoldDB" id="A0A699R0R7"/>
<gene>
    <name evidence="1" type="ORF">Tci_851165</name>
</gene>
<evidence type="ECO:0008006" key="2">
    <source>
        <dbReference type="Google" id="ProtNLM"/>
    </source>
</evidence>
<sequence>MKEDVGNVSVWVKLHGVLMMPFSEDGLSAIATKLGTHLTRDSYMSNMCIQSWGRSSYAKAMIELQADVELKDTILVAMLKLARDGFYTCTIRVEYEWKSPR</sequence>
<name>A0A699R0R7_TANCI</name>
<accession>A0A699R0R7</accession>
<proteinExistence type="predicted"/>
<comment type="caution">
    <text evidence="1">The sequence shown here is derived from an EMBL/GenBank/DDBJ whole genome shotgun (WGS) entry which is preliminary data.</text>
</comment>